<dbReference type="SUPFAM" id="SSF51735">
    <property type="entry name" value="NAD(P)-binding Rossmann-fold domains"/>
    <property type="match status" value="1"/>
</dbReference>
<dbReference type="PANTHER" id="PTHR45033">
    <property type="match status" value="1"/>
</dbReference>
<dbReference type="SUPFAM" id="SSF50129">
    <property type="entry name" value="GroES-like"/>
    <property type="match status" value="1"/>
</dbReference>
<dbReference type="PANTHER" id="PTHR45033:SF3">
    <property type="entry name" value="DEHYDROGENASE, PUTATIVE (AFU_ORTHOLOGUE AFUA_2G13270)-RELATED"/>
    <property type="match status" value="1"/>
</dbReference>
<dbReference type="InterPro" id="IPR052711">
    <property type="entry name" value="Zinc_ADH-like"/>
</dbReference>
<dbReference type="InterPro" id="IPR013149">
    <property type="entry name" value="ADH-like_C"/>
</dbReference>
<dbReference type="RefSeq" id="WP_377872219.1">
    <property type="nucleotide sequence ID" value="NZ_JBHMAY010000037.1"/>
</dbReference>
<dbReference type="EMBL" id="JBHRWI010000039">
    <property type="protein sequence ID" value="MFC3514291.1"/>
    <property type="molecule type" value="Genomic_DNA"/>
</dbReference>
<sequence>MFAISAAGADAADPLGQLRAGEWPDPSPGEGWTTVTVRAASLNRHDLWTLRGVVPPHQRLPVVLGSDAAGVDENGEPVLVHSVIGNPAYRGDETLDPDRTVLSEQYDGTFAERVAVPVQNLLPKPAWLSFEEAACLPGSWLTAYRMLFEQVPLKPGDTVLVQGAGGGVSTALVALAAAGGLQVWVTGSTEERRRRAERLGADASFPPGTRLPRRVDAVMETVGEATLAHSLRSVRSGGHIVVCGATTGATPRIDLTHVFYRQLTITGCTLGTREHLAGLLRFCAEHRLAPAVDRVLPLSRAAAGFQAMAEGDVFGKIVFSV</sequence>
<reference evidence="3" key="1">
    <citation type="journal article" date="2019" name="Int. J. Syst. Evol. Microbiol.">
        <title>The Global Catalogue of Microorganisms (GCM) 10K type strain sequencing project: providing services to taxonomists for standard genome sequencing and annotation.</title>
        <authorList>
            <consortium name="The Broad Institute Genomics Platform"/>
            <consortium name="The Broad Institute Genome Sequencing Center for Infectious Disease"/>
            <person name="Wu L."/>
            <person name="Ma J."/>
        </authorList>
    </citation>
    <scope>NUCLEOTIDE SEQUENCE [LARGE SCALE GENOMIC DNA]</scope>
    <source>
        <strain evidence="3">CGMCC 4.7682</strain>
    </source>
</reference>
<evidence type="ECO:0000313" key="3">
    <source>
        <dbReference type="Proteomes" id="UP001595764"/>
    </source>
</evidence>
<dbReference type="InterPro" id="IPR020843">
    <property type="entry name" value="ER"/>
</dbReference>
<dbReference type="SMART" id="SM00829">
    <property type="entry name" value="PKS_ER"/>
    <property type="match status" value="1"/>
</dbReference>
<keyword evidence="3" id="KW-1185">Reference proteome</keyword>
<dbReference type="InterPro" id="IPR013154">
    <property type="entry name" value="ADH-like_N"/>
</dbReference>
<comment type="caution">
    <text evidence="2">The sequence shown here is derived from an EMBL/GenBank/DDBJ whole genome shotgun (WGS) entry which is preliminary data.</text>
</comment>
<name>A0ABV7QLT9_9PSEU</name>
<gene>
    <name evidence="2" type="ORF">ACFORO_29270</name>
</gene>
<dbReference type="Pfam" id="PF08240">
    <property type="entry name" value="ADH_N"/>
    <property type="match status" value="1"/>
</dbReference>
<dbReference type="Pfam" id="PF00107">
    <property type="entry name" value="ADH_zinc_N"/>
    <property type="match status" value="1"/>
</dbReference>
<proteinExistence type="predicted"/>
<organism evidence="2 3">
    <name type="scientific">Amycolatopsis halotolerans</name>
    <dbReference type="NCBI Taxonomy" id="330083"/>
    <lineage>
        <taxon>Bacteria</taxon>
        <taxon>Bacillati</taxon>
        <taxon>Actinomycetota</taxon>
        <taxon>Actinomycetes</taxon>
        <taxon>Pseudonocardiales</taxon>
        <taxon>Pseudonocardiaceae</taxon>
        <taxon>Amycolatopsis</taxon>
    </lineage>
</organism>
<dbReference type="Proteomes" id="UP001595764">
    <property type="component" value="Unassembled WGS sequence"/>
</dbReference>
<evidence type="ECO:0000313" key="2">
    <source>
        <dbReference type="EMBL" id="MFC3514291.1"/>
    </source>
</evidence>
<dbReference type="Gene3D" id="3.90.180.10">
    <property type="entry name" value="Medium-chain alcohol dehydrogenases, catalytic domain"/>
    <property type="match status" value="1"/>
</dbReference>
<dbReference type="InterPro" id="IPR011032">
    <property type="entry name" value="GroES-like_sf"/>
</dbReference>
<evidence type="ECO:0000259" key="1">
    <source>
        <dbReference type="SMART" id="SM00829"/>
    </source>
</evidence>
<feature type="domain" description="Enoyl reductase (ER)" evidence="1">
    <location>
        <begin position="13"/>
        <end position="319"/>
    </location>
</feature>
<protein>
    <submittedName>
        <fullName evidence="2">Zinc-binding dehydrogenase</fullName>
    </submittedName>
</protein>
<dbReference type="InterPro" id="IPR036291">
    <property type="entry name" value="NAD(P)-bd_dom_sf"/>
</dbReference>
<accession>A0ABV7QLT9</accession>
<dbReference type="Gene3D" id="3.40.50.720">
    <property type="entry name" value="NAD(P)-binding Rossmann-like Domain"/>
    <property type="match status" value="1"/>
</dbReference>